<protein>
    <submittedName>
        <fullName evidence="2">Uncharacterized protein</fullName>
    </submittedName>
</protein>
<sequence>MGELNLRDGGERKGRERTRRGMGSEEGRRRGTRFEMEVRRRKRTRFEVEVRRRRRKRTRFEVEVRREGREGECGLGKGREGKGLPGESV</sequence>
<organism evidence="2 3">
    <name type="scientific">Petrolisthes manimaculis</name>
    <dbReference type="NCBI Taxonomy" id="1843537"/>
    <lineage>
        <taxon>Eukaryota</taxon>
        <taxon>Metazoa</taxon>
        <taxon>Ecdysozoa</taxon>
        <taxon>Arthropoda</taxon>
        <taxon>Crustacea</taxon>
        <taxon>Multicrustacea</taxon>
        <taxon>Malacostraca</taxon>
        <taxon>Eumalacostraca</taxon>
        <taxon>Eucarida</taxon>
        <taxon>Decapoda</taxon>
        <taxon>Pleocyemata</taxon>
        <taxon>Anomura</taxon>
        <taxon>Galatheoidea</taxon>
        <taxon>Porcellanidae</taxon>
        <taxon>Petrolisthes</taxon>
    </lineage>
</organism>
<dbReference type="AlphaFoldDB" id="A0AAE1P3G2"/>
<gene>
    <name evidence="2" type="ORF">Pmani_026440</name>
</gene>
<reference evidence="2" key="1">
    <citation type="submission" date="2023-11" db="EMBL/GenBank/DDBJ databases">
        <title>Genome assemblies of two species of porcelain crab, Petrolisthes cinctipes and Petrolisthes manimaculis (Anomura: Porcellanidae).</title>
        <authorList>
            <person name="Angst P."/>
        </authorList>
    </citation>
    <scope>NUCLEOTIDE SEQUENCE</scope>
    <source>
        <strain evidence="2">PB745_02</strain>
        <tissue evidence="2">Gill</tissue>
    </source>
</reference>
<evidence type="ECO:0000256" key="1">
    <source>
        <dbReference type="SAM" id="MobiDB-lite"/>
    </source>
</evidence>
<keyword evidence="3" id="KW-1185">Reference proteome</keyword>
<name>A0AAE1P3G2_9EUCA</name>
<feature type="region of interest" description="Disordered" evidence="1">
    <location>
        <begin position="1"/>
        <end position="33"/>
    </location>
</feature>
<dbReference type="EMBL" id="JAWZYT010002870">
    <property type="protein sequence ID" value="KAK4301425.1"/>
    <property type="molecule type" value="Genomic_DNA"/>
</dbReference>
<feature type="region of interest" description="Disordered" evidence="1">
    <location>
        <begin position="65"/>
        <end position="89"/>
    </location>
</feature>
<proteinExistence type="predicted"/>
<comment type="caution">
    <text evidence="2">The sequence shown here is derived from an EMBL/GenBank/DDBJ whole genome shotgun (WGS) entry which is preliminary data.</text>
</comment>
<feature type="compositionally biased region" description="Basic and acidic residues" evidence="1">
    <location>
        <begin position="22"/>
        <end position="33"/>
    </location>
</feature>
<accession>A0AAE1P3G2</accession>
<evidence type="ECO:0000313" key="2">
    <source>
        <dbReference type="EMBL" id="KAK4301425.1"/>
    </source>
</evidence>
<dbReference type="Proteomes" id="UP001292094">
    <property type="component" value="Unassembled WGS sequence"/>
</dbReference>
<evidence type="ECO:0000313" key="3">
    <source>
        <dbReference type="Proteomes" id="UP001292094"/>
    </source>
</evidence>
<feature type="compositionally biased region" description="Basic and acidic residues" evidence="1">
    <location>
        <begin position="1"/>
        <end position="14"/>
    </location>
</feature>
<feature type="compositionally biased region" description="Basic and acidic residues" evidence="1">
    <location>
        <begin position="65"/>
        <end position="82"/>
    </location>
</feature>